<dbReference type="Gene3D" id="3.90.1280.10">
    <property type="entry name" value="HSP33 redox switch-like"/>
    <property type="match status" value="1"/>
</dbReference>
<dbReference type="OrthoDB" id="9793753at2"/>
<dbReference type="Proteomes" id="UP000239477">
    <property type="component" value="Chromosome"/>
</dbReference>
<organism evidence="7 8">
    <name type="scientific">Achromobacter spanius</name>
    <dbReference type="NCBI Taxonomy" id="217203"/>
    <lineage>
        <taxon>Bacteria</taxon>
        <taxon>Pseudomonadati</taxon>
        <taxon>Pseudomonadota</taxon>
        <taxon>Betaproteobacteria</taxon>
        <taxon>Burkholderiales</taxon>
        <taxon>Alcaligenaceae</taxon>
        <taxon>Achromobacter</taxon>
    </lineage>
</organism>
<evidence type="ECO:0000313" key="8">
    <source>
        <dbReference type="Proteomes" id="UP000239477"/>
    </source>
</evidence>
<accession>A0A2S0I497</accession>
<keyword evidence="3 6" id="KW-1015">Disulfide bond</keyword>
<keyword evidence="5 6" id="KW-0676">Redox-active center</keyword>
<dbReference type="InterPro" id="IPR016153">
    <property type="entry name" value="Heat_shock_Hsp33_N"/>
</dbReference>
<evidence type="ECO:0000256" key="3">
    <source>
        <dbReference type="ARBA" id="ARBA00023157"/>
    </source>
</evidence>
<dbReference type="EMBL" id="CP023270">
    <property type="protein sequence ID" value="AVJ26851.1"/>
    <property type="molecule type" value="Genomic_DNA"/>
</dbReference>
<reference evidence="7 8" key="1">
    <citation type="submission" date="2017-09" db="EMBL/GenBank/DDBJ databases">
        <title>Genomic, metabolic, and phenotypic characteristics of bacterial isolates from the natural microbiome of the model nematode Caenorhabditis elegans.</title>
        <authorList>
            <person name="Zimmermann J."/>
            <person name="Obeng N."/>
            <person name="Yang W."/>
            <person name="Obeng O."/>
            <person name="Kissoyan K."/>
            <person name="Pees B."/>
            <person name="Dirksen P."/>
            <person name="Hoppner M."/>
            <person name="Franke A."/>
            <person name="Rosenstiel P."/>
            <person name="Leippe M."/>
            <person name="Dierking K."/>
            <person name="Kaleta C."/>
            <person name="Schulenburg H."/>
        </authorList>
    </citation>
    <scope>NUCLEOTIDE SEQUENCE [LARGE SCALE GENOMIC DNA]</scope>
    <source>
        <strain evidence="7 8">MYb73</strain>
    </source>
</reference>
<dbReference type="PANTHER" id="PTHR30111">
    <property type="entry name" value="33 KDA CHAPERONIN"/>
    <property type="match status" value="1"/>
</dbReference>
<dbReference type="InterPro" id="IPR000397">
    <property type="entry name" value="Heat_shock_Hsp33"/>
</dbReference>
<dbReference type="Gene3D" id="1.10.287.480">
    <property type="entry name" value="helix hairpin bin"/>
    <property type="match status" value="1"/>
</dbReference>
<evidence type="ECO:0000256" key="1">
    <source>
        <dbReference type="ARBA" id="ARBA00022490"/>
    </source>
</evidence>
<dbReference type="GO" id="GO:0044183">
    <property type="term" value="F:protein folding chaperone"/>
    <property type="evidence" value="ECO:0007669"/>
    <property type="project" value="TreeGrafter"/>
</dbReference>
<dbReference type="InterPro" id="IPR016154">
    <property type="entry name" value="Heat_shock_Hsp33_C"/>
</dbReference>
<dbReference type="PIRSF" id="PIRSF005261">
    <property type="entry name" value="Heat_shock_Hsp33"/>
    <property type="match status" value="1"/>
</dbReference>
<keyword evidence="8" id="KW-1185">Reference proteome</keyword>
<dbReference type="SUPFAM" id="SSF118352">
    <property type="entry name" value="HSP33 redox switch-like"/>
    <property type="match status" value="1"/>
</dbReference>
<comment type="function">
    <text evidence="6">Redox regulated molecular chaperone. Protects both thermally unfolding and oxidatively damaged proteins from irreversible aggregation. Plays an important role in the bacterial defense system toward oxidative stress.</text>
</comment>
<evidence type="ECO:0000256" key="2">
    <source>
        <dbReference type="ARBA" id="ARBA00022833"/>
    </source>
</evidence>
<proteinExistence type="inferred from homology"/>
<comment type="subcellular location">
    <subcellularLocation>
        <location evidence="6">Cytoplasm</location>
    </subcellularLocation>
</comment>
<dbReference type="GO" id="GO:0042026">
    <property type="term" value="P:protein refolding"/>
    <property type="evidence" value="ECO:0007669"/>
    <property type="project" value="TreeGrafter"/>
</dbReference>
<dbReference type="SUPFAM" id="SSF64397">
    <property type="entry name" value="Hsp33 domain"/>
    <property type="match status" value="1"/>
</dbReference>
<sequence length="310" mass="34020">MTDQLKKYLTEDRSVRVQAVRLSDTWKAVQANHDYPPAITNLLGELVAASTLLAANIKFDGSLVLQIQGDGPIALLVVDCRSDLSLRATVKMREGHEVPTTGDMQSLLNPGGNGRFIVVLDPQRKLPGQQAYQGIVPLEGSTVAEALQHYMKASEQLDTRLWLSANADHAAGMLVQRLPHHGGGETDLALTEQVAAETWERINALAGTLKRDEILATDIDTLIHRLFWEETLIAFDPQSVSWHCPCTRERVANMLRSLGEAEVNSILEERGQVDVACDFCGKPYKFDTVDCAALFSANQTPSGEEPPTVH</sequence>
<evidence type="ECO:0000313" key="7">
    <source>
        <dbReference type="EMBL" id="AVJ26851.1"/>
    </source>
</evidence>
<dbReference type="RefSeq" id="WP_105237835.1">
    <property type="nucleotide sequence ID" value="NZ_CP023270.1"/>
</dbReference>
<dbReference type="NCBIfam" id="NF001033">
    <property type="entry name" value="PRK00114.1"/>
    <property type="match status" value="1"/>
</dbReference>
<keyword evidence="1 6" id="KW-0963">Cytoplasm</keyword>
<evidence type="ECO:0000256" key="4">
    <source>
        <dbReference type="ARBA" id="ARBA00023186"/>
    </source>
</evidence>
<dbReference type="Pfam" id="PF01430">
    <property type="entry name" value="HSP33"/>
    <property type="match status" value="1"/>
</dbReference>
<evidence type="ECO:0000256" key="5">
    <source>
        <dbReference type="ARBA" id="ARBA00023284"/>
    </source>
</evidence>
<comment type="PTM">
    <text evidence="6">Under oxidizing conditions two disulfide bonds are formed involving the reactive cysteines. Under reducing conditions zinc is bound to the reactive cysteines and the protein is inactive.</text>
</comment>
<comment type="similarity">
    <text evidence="6">Belongs to the HSP33 family.</text>
</comment>
<dbReference type="Gene3D" id="3.55.30.10">
    <property type="entry name" value="Hsp33 domain"/>
    <property type="match status" value="1"/>
</dbReference>
<keyword evidence="4 6" id="KW-0143">Chaperone</keyword>
<dbReference type="AlphaFoldDB" id="A0A2S0I497"/>
<feature type="disulfide bond" description="Redox-active" evidence="6">
    <location>
        <begin position="277"/>
        <end position="280"/>
    </location>
</feature>
<dbReference type="PANTHER" id="PTHR30111:SF1">
    <property type="entry name" value="33 KDA CHAPERONIN"/>
    <property type="match status" value="1"/>
</dbReference>
<gene>
    <name evidence="6" type="primary">hslO</name>
    <name evidence="7" type="ORF">CLM73_06790</name>
</gene>
<dbReference type="CDD" id="cd00498">
    <property type="entry name" value="Hsp33"/>
    <property type="match status" value="1"/>
</dbReference>
<feature type="disulfide bond" description="Redox-active" evidence="6">
    <location>
        <begin position="244"/>
        <end position="246"/>
    </location>
</feature>
<evidence type="ECO:0000256" key="6">
    <source>
        <dbReference type="HAMAP-Rule" id="MF_00117"/>
    </source>
</evidence>
<keyword evidence="2 6" id="KW-0862">Zinc</keyword>
<dbReference type="InterPro" id="IPR023212">
    <property type="entry name" value="Hsp33_helix_hairpin_bin_dom_sf"/>
</dbReference>
<name>A0A2S0I497_9BURK</name>
<dbReference type="GO" id="GO:0005737">
    <property type="term" value="C:cytoplasm"/>
    <property type="evidence" value="ECO:0007669"/>
    <property type="project" value="UniProtKB-SubCell"/>
</dbReference>
<dbReference type="GO" id="GO:0051082">
    <property type="term" value="F:unfolded protein binding"/>
    <property type="evidence" value="ECO:0007669"/>
    <property type="project" value="UniProtKB-UniRule"/>
</dbReference>
<dbReference type="HAMAP" id="MF_00117">
    <property type="entry name" value="HslO"/>
    <property type="match status" value="1"/>
</dbReference>
<protein>
    <recommendedName>
        <fullName evidence="6">33 kDa chaperonin</fullName>
    </recommendedName>
    <alternativeName>
        <fullName evidence="6">Heat shock protein 33 homolog</fullName>
        <shortName evidence="6">HSP33</shortName>
    </alternativeName>
</protein>